<dbReference type="Proteomes" id="UP000673691">
    <property type="component" value="Unassembled WGS sequence"/>
</dbReference>
<feature type="region of interest" description="Disordered" evidence="1">
    <location>
        <begin position="78"/>
        <end position="97"/>
    </location>
</feature>
<gene>
    <name evidence="3" type="ORF">BJ554DRAFT_5224</name>
</gene>
<feature type="compositionally biased region" description="Basic residues" evidence="1">
    <location>
        <begin position="246"/>
        <end position="257"/>
    </location>
</feature>
<organism evidence="3 4">
    <name type="scientific">Olpidium bornovanus</name>
    <dbReference type="NCBI Taxonomy" id="278681"/>
    <lineage>
        <taxon>Eukaryota</taxon>
        <taxon>Fungi</taxon>
        <taxon>Fungi incertae sedis</taxon>
        <taxon>Olpidiomycota</taxon>
        <taxon>Olpidiomycotina</taxon>
        <taxon>Olpidiomycetes</taxon>
        <taxon>Olpidiales</taxon>
        <taxon>Olpidiaceae</taxon>
        <taxon>Olpidium</taxon>
    </lineage>
</organism>
<comment type="caution">
    <text evidence="3">The sequence shown here is derived from an EMBL/GenBank/DDBJ whole genome shotgun (WGS) entry which is preliminary data.</text>
</comment>
<dbReference type="AlphaFoldDB" id="A0A8H8DEJ1"/>
<feature type="compositionally biased region" description="Basic and acidic residues" evidence="1">
    <location>
        <begin position="213"/>
        <end position="224"/>
    </location>
</feature>
<proteinExistence type="predicted"/>
<sequence length="257" mass="26791">MLREESALGLDTPEDGSDAELEYEEVQATVPAVGDSADDEETFLDVLETFTVDDEPAVSLDSTYTADGEPAVSLDSALTNTNCSQDGGKPPVSVELGNDGFQTAADVLPDEAESDEPDACRRTSARRPPEASFRAAKSKSRRRAKPDLSPSERAPGLPVAASAEGDGLKCNVCSAVFPTRNRLFGHIKEEGHALAPAPGGRTSGTAPAAKKMSAKEKKAARAERAAAAAAATAATLAAAAEDEKDHRRRGATAGKRR</sequence>
<protein>
    <recommendedName>
        <fullName evidence="2">C2H2-type domain-containing protein</fullName>
    </recommendedName>
</protein>
<feature type="compositionally biased region" description="Low complexity" evidence="1">
    <location>
        <begin position="225"/>
        <end position="239"/>
    </location>
</feature>
<dbReference type="PROSITE" id="PS00028">
    <property type="entry name" value="ZINC_FINGER_C2H2_1"/>
    <property type="match status" value="1"/>
</dbReference>
<feature type="region of interest" description="Disordered" evidence="1">
    <location>
        <begin position="108"/>
        <end position="164"/>
    </location>
</feature>
<dbReference type="OrthoDB" id="5599057at2759"/>
<feature type="compositionally biased region" description="Acidic residues" evidence="1">
    <location>
        <begin position="108"/>
        <end position="117"/>
    </location>
</feature>
<evidence type="ECO:0000259" key="2">
    <source>
        <dbReference type="PROSITE" id="PS00028"/>
    </source>
</evidence>
<name>A0A8H8DEJ1_9FUNG</name>
<reference evidence="3 4" key="1">
    <citation type="journal article" name="Sci. Rep.">
        <title>Genome-scale phylogenetic analyses confirm Olpidium as the closest living zoosporic fungus to the non-flagellated, terrestrial fungi.</title>
        <authorList>
            <person name="Chang Y."/>
            <person name="Rochon D."/>
            <person name="Sekimoto S."/>
            <person name="Wang Y."/>
            <person name="Chovatia M."/>
            <person name="Sandor L."/>
            <person name="Salamov A."/>
            <person name="Grigoriev I.V."/>
            <person name="Stajich J.E."/>
            <person name="Spatafora J.W."/>
        </authorList>
    </citation>
    <scope>NUCLEOTIDE SEQUENCE [LARGE SCALE GENOMIC DNA]</scope>
    <source>
        <strain evidence="3">S191</strain>
    </source>
</reference>
<keyword evidence="4" id="KW-1185">Reference proteome</keyword>
<accession>A0A8H8DEJ1</accession>
<dbReference type="EMBL" id="JAEFCI010013477">
    <property type="protein sequence ID" value="KAG5455376.1"/>
    <property type="molecule type" value="Genomic_DNA"/>
</dbReference>
<evidence type="ECO:0000313" key="3">
    <source>
        <dbReference type="EMBL" id="KAG5455376.1"/>
    </source>
</evidence>
<evidence type="ECO:0000313" key="4">
    <source>
        <dbReference type="Proteomes" id="UP000673691"/>
    </source>
</evidence>
<evidence type="ECO:0000256" key="1">
    <source>
        <dbReference type="SAM" id="MobiDB-lite"/>
    </source>
</evidence>
<feature type="region of interest" description="Disordered" evidence="1">
    <location>
        <begin position="191"/>
        <end position="257"/>
    </location>
</feature>
<feature type="domain" description="C2H2-type" evidence="2">
    <location>
        <begin position="170"/>
        <end position="192"/>
    </location>
</feature>
<dbReference type="InterPro" id="IPR013087">
    <property type="entry name" value="Znf_C2H2_type"/>
</dbReference>